<dbReference type="InterPro" id="IPR015943">
    <property type="entry name" value="WD40/YVTN_repeat-like_dom_sf"/>
</dbReference>
<gene>
    <name evidence="3" type="ORF">ACFQO7_20875</name>
</gene>
<dbReference type="EMBL" id="JBHTAC010000021">
    <property type="protein sequence ID" value="MFC7244935.1"/>
    <property type="molecule type" value="Genomic_DNA"/>
</dbReference>
<dbReference type="Gene3D" id="2.130.10.10">
    <property type="entry name" value="YVTN repeat-like/Quinoprotein amine dehydrogenase"/>
    <property type="match status" value="1"/>
</dbReference>
<evidence type="ECO:0000259" key="2">
    <source>
        <dbReference type="Pfam" id="PF13360"/>
    </source>
</evidence>
<keyword evidence="1" id="KW-0812">Transmembrane</keyword>
<comment type="caution">
    <text evidence="3">The sequence shown here is derived from an EMBL/GenBank/DDBJ whole genome shotgun (WGS) entry which is preliminary data.</text>
</comment>
<feature type="domain" description="Pyrrolo-quinoline quinone repeat" evidence="2">
    <location>
        <begin position="66"/>
        <end position="195"/>
    </location>
</feature>
<reference evidence="4" key="1">
    <citation type="journal article" date="2019" name="Int. J. Syst. Evol. Microbiol.">
        <title>The Global Catalogue of Microorganisms (GCM) 10K type strain sequencing project: providing services to taxonomists for standard genome sequencing and annotation.</title>
        <authorList>
            <consortium name="The Broad Institute Genomics Platform"/>
            <consortium name="The Broad Institute Genome Sequencing Center for Infectious Disease"/>
            <person name="Wu L."/>
            <person name="Ma J."/>
        </authorList>
    </citation>
    <scope>NUCLEOTIDE SEQUENCE [LARGE SCALE GENOMIC DNA]</scope>
    <source>
        <strain evidence="4">CGMCC 1.9106</strain>
    </source>
</reference>
<organism evidence="3 4">
    <name type="scientific">Catellatospora aurea</name>
    <dbReference type="NCBI Taxonomy" id="1337874"/>
    <lineage>
        <taxon>Bacteria</taxon>
        <taxon>Bacillati</taxon>
        <taxon>Actinomycetota</taxon>
        <taxon>Actinomycetes</taxon>
        <taxon>Micromonosporales</taxon>
        <taxon>Micromonosporaceae</taxon>
        <taxon>Catellatospora</taxon>
    </lineage>
</organism>
<evidence type="ECO:0000256" key="1">
    <source>
        <dbReference type="SAM" id="Phobius"/>
    </source>
</evidence>
<dbReference type="SUPFAM" id="SSF50998">
    <property type="entry name" value="Quinoprotein alcohol dehydrogenase-like"/>
    <property type="match status" value="1"/>
</dbReference>
<dbReference type="Pfam" id="PF13360">
    <property type="entry name" value="PQQ_2"/>
    <property type="match status" value="1"/>
</dbReference>
<dbReference type="RefSeq" id="WP_376807899.1">
    <property type="nucleotide sequence ID" value="NZ_JBHTAC010000021.1"/>
</dbReference>
<dbReference type="InterPro" id="IPR011047">
    <property type="entry name" value="Quinoprotein_ADH-like_sf"/>
</dbReference>
<name>A0ABW2GY48_9ACTN</name>
<dbReference type="Proteomes" id="UP001596392">
    <property type="component" value="Unassembled WGS sequence"/>
</dbReference>
<dbReference type="InterPro" id="IPR002372">
    <property type="entry name" value="PQQ_rpt_dom"/>
</dbReference>
<keyword evidence="1" id="KW-1133">Transmembrane helix</keyword>
<keyword evidence="4" id="KW-1185">Reference proteome</keyword>
<proteinExistence type="predicted"/>
<feature type="transmembrane region" description="Helical" evidence="1">
    <location>
        <begin position="31"/>
        <end position="49"/>
    </location>
</feature>
<accession>A0ABW2GY48</accession>
<protein>
    <submittedName>
        <fullName evidence="3">PQQ-binding-like beta-propeller repeat protein</fullName>
    </submittedName>
</protein>
<sequence length="459" mass="49097">MDTEIIELGEVRAGVEPSPGRSRPVRGLRPLAAVIALLLTGALGAAAPMTPMFTQLADVALGDVDGPVTGGVDVAGDLLLVRNSKAVSAYDMNSGALRWRLPASAGRGRDIQVAAQVPDVLVINEDFADGSTSSAAVDVHTGAVRWSTRQYVWVIGEYALDSPPIMMSAEPGGELSAPAPTEMIVRDLSTGRVRWVLQGTPYAAVDEGALEAWSVSERGEFTVRDLRDGRVLRTGTAAFPPGRPVLATVYGGMLVLSAILPTGQHMEARYDTRTLRGIDVSASLTRFACGDYLCEVADDGGTSSPLAVLDRDTLTVRYRLAPHLHLLPSAQGAITVRTDSALQLGATADRLIDLADGRTLLDLEGWRVQLSSDRSRDALLLRSTASGIQLSASDDGTVRRQDTRTELGRYQVARIEDGQVRLLGTLPPRLNRCFHTRQRIACVYDGDRLGVWSVAASAY</sequence>
<evidence type="ECO:0000313" key="4">
    <source>
        <dbReference type="Proteomes" id="UP001596392"/>
    </source>
</evidence>
<keyword evidence="1" id="KW-0472">Membrane</keyword>
<evidence type="ECO:0000313" key="3">
    <source>
        <dbReference type="EMBL" id="MFC7244935.1"/>
    </source>
</evidence>